<feature type="region of interest" description="Disordered" evidence="1">
    <location>
        <begin position="1"/>
        <end position="34"/>
    </location>
</feature>
<evidence type="ECO:0000256" key="1">
    <source>
        <dbReference type="SAM" id="MobiDB-lite"/>
    </source>
</evidence>
<sequence>MQRLQIAQPHEQRQVGDPVPGHEEAEEREQRQQQARGVVAALGGVLLFLPVAREVRGAAELLECLEQVKSASAMPLRRMSAMRRLTRERGRVQQQIQHAHGGCA</sequence>
<dbReference type="Proteomes" id="UP000028582">
    <property type="component" value="Unassembled WGS sequence"/>
</dbReference>
<comment type="caution">
    <text evidence="2">The sequence shown here is derived from an EMBL/GenBank/DDBJ whole genome shotgun (WGS) entry which is preliminary data.</text>
</comment>
<proteinExistence type="predicted"/>
<dbReference type="AlphaFoldDB" id="A0A081AAN1"/>
<evidence type="ECO:0000313" key="2">
    <source>
        <dbReference type="EMBL" id="ETO75942.1"/>
    </source>
</evidence>
<dbReference type="EMBL" id="ANJA01001613">
    <property type="protein sequence ID" value="ETO75942.1"/>
    <property type="molecule type" value="Genomic_DNA"/>
</dbReference>
<organism evidence="2 3">
    <name type="scientific">Phytophthora nicotianae P1976</name>
    <dbReference type="NCBI Taxonomy" id="1317066"/>
    <lineage>
        <taxon>Eukaryota</taxon>
        <taxon>Sar</taxon>
        <taxon>Stramenopiles</taxon>
        <taxon>Oomycota</taxon>
        <taxon>Peronosporomycetes</taxon>
        <taxon>Peronosporales</taxon>
        <taxon>Peronosporaceae</taxon>
        <taxon>Phytophthora</taxon>
    </lineage>
</organism>
<name>A0A081AAN1_PHYNI</name>
<reference evidence="2 3" key="1">
    <citation type="submission" date="2013-11" db="EMBL/GenBank/DDBJ databases">
        <title>The Genome Sequence of Phytophthora parasitica P1976.</title>
        <authorList>
            <consortium name="The Broad Institute Genomics Platform"/>
            <person name="Russ C."/>
            <person name="Tyler B."/>
            <person name="Panabieres F."/>
            <person name="Shan W."/>
            <person name="Tripathy S."/>
            <person name="Grunwald N."/>
            <person name="Machado M."/>
            <person name="Johnson C.S."/>
            <person name="Walker B."/>
            <person name="Young S."/>
            <person name="Zeng Q."/>
            <person name="Gargeya S."/>
            <person name="Fitzgerald M."/>
            <person name="Haas B."/>
            <person name="Abouelleil A."/>
            <person name="Allen A.W."/>
            <person name="Alvarado L."/>
            <person name="Arachchi H.M."/>
            <person name="Berlin A.M."/>
            <person name="Chapman S.B."/>
            <person name="Gainer-Dewar J."/>
            <person name="Goldberg J."/>
            <person name="Griggs A."/>
            <person name="Gujja S."/>
            <person name="Hansen M."/>
            <person name="Howarth C."/>
            <person name="Imamovic A."/>
            <person name="Ireland A."/>
            <person name="Larimer J."/>
            <person name="McCowan C."/>
            <person name="Murphy C."/>
            <person name="Pearson M."/>
            <person name="Poon T.W."/>
            <person name="Priest M."/>
            <person name="Roberts A."/>
            <person name="Saif S."/>
            <person name="Shea T."/>
            <person name="Sisk P."/>
            <person name="Sykes S."/>
            <person name="Wortman J."/>
            <person name="Nusbaum C."/>
            <person name="Birren B."/>
        </authorList>
    </citation>
    <scope>NUCLEOTIDE SEQUENCE [LARGE SCALE GENOMIC DNA]</scope>
    <source>
        <strain evidence="2 3">P1976</strain>
    </source>
</reference>
<evidence type="ECO:0000313" key="3">
    <source>
        <dbReference type="Proteomes" id="UP000028582"/>
    </source>
</evidence>
<accession>A0A081AAN1</accession>
<protein>
    <submittedName>
        <fullName evidence="2">Uncharacterized protein</fullName>
    </submittedName>
</protein>
<feature type="compositionally biased region" description="Basic and acidic residues" evidence="1">
    <location>
        <begin position="10"/>
        <end position="31"/>
    </location>
</feature>
<gene>
    <name evidence="2" type="ORF">F444_08587</name>
</gene>